<gene>
    <name evidence="8" type="primary">thrB</name>
    <name evidence="11" type="ordered locus">PB2503_02237</name>
</gene>
<evidence type="ECO:0000256" key="9">
    <source>
        <dbReference type="NCBIfam" id="TIGR00938"/>
    </source>
</evidence>
<evidence type="ECO:0000256" key="8">
    <source>
        <dbReference type="HAMAP-Rule" id="MF_00301"/>
    </source>
</evidence>
<protein>
    <recommendedName>
        <fullName evidence="8 9">Homoserine kinase</fullName>
        <shortName evidence="8">HK</shortName>
        <shortName evidence="8">HSK</shortName>
        <ecNumber evidence="8 9">2.7.1.39</ecNumber>
    </recommendedName>
</protein>
<dbReference type="RefSeq" id="WP_013299499.1">
    <property type="nucleotide sequence ID" value="NC_014414.1"/>
</dbReference>
<dbReference type="STRING" id="314260.PB2503_02237"/>
<evidence type="ECO:0000256" key="3">
    <source>
        <dbReference type="ARBA" id="ARBA00022697"/>
    </source>
</evidence>
<comment type="similarity">
    <text evidence="7 8">Belongs to the pseudomonas-type ThrB family.</text>
</comment>
<dbReference type="AlphaFoldDB" id="E0TC92"/>
<dbReference type="PANTHER" id="PTHR21064:SF6">
    <property type="entry name" value="AMINOGLYCOSIDE PHOSPHOTRANSFERASE DOMAIN-CONTAINING PROTEIN"/>
    <property type="match status" value="1"/>
</dbReference>
<dbReference type="CDD" id="cd05153">
    <property type="entry name" value="HomoserineK_II"/>
    <property type="match status" value="1"/>
</dbReference>
<evidence type="ECO:0000256" key="2">
    <source>
        <dbReference type="ARBA" id="ARBA00022679"/>
    </source>
</evidence>
<dbReference type="SUPFAM" id="SSF56112">
    <property type="entry name" value="Protein kinase-like (PK-like)"/>
    <property type="match status" value="1"/>
</dbReference>
<dbReference type="EMBL" id="CP002156">
    <property type="protein sequence ID" value="ADM08525.1"/>
    <property type="molecule type" value="Genomic_DNA"/>
</dbReference>
<dbReference type="Gene3D" id="3.90.1200.10">
    <property type="match status" value="1"/>
</dbReference>
<dbReference type="GO" id="GO:0009088">
    <property type="term" value="P:threonine biosynthetic process"/>
    <property type="evidence" value="ECO:0007669"/>
    <property type="project" value="UniProtKB-UniRule"/>
</dbReference>
<dbReference type="NCBIfam" id="NF003558">
    <property type="entry name" value="PRK05231.1"/>
    <property type="match status" value="1"/>
</dbReference>
<keyword evidence="1 8" id="KW-0028">Amino-acid biosynthesis</keyword>
<organism evidence="11 12">
    <name type="scientific">Parvularcula bermudensis (strain ATCC BAA-594 / HTCC2503 / KCTC 12087)</name>
    <dbReference type="NCBI Taxonomy" id="314260"/>
    <lineage>
        <taxon>Bacteria</taxon>
        <taxon>Pseudomonadati</taxon>
        <taxon>Pseudomonadota</taxon>
        <taxon>Alphaproteobacteria</taxon>
        <taxon>Parvularculales</taxon>
        <taxon>Parvularculaceae</taxon>
        <taxon>Parvularcula</taxon>
    </lineage>
</organism>
<dbReference type="UniPathway" id="UPA00050">
    <property type="reaction ID" value="UER00064"/>
</dbReference>
<evidence type="ECO:0000256" key="4">
    <source>
        <dbReference type="ARBA" id="ARBA00022741"/>
    </source>
</evidence>
<evidence type="ECO:0000259" key="10">
    <source>
        <dbReference type="Pfam" id="PF01636"/>
    </source>
</evidence>
<dbReference type="KEGG" id="pbr:PB2503_02237"/>
<evidence type="ECO:0000256" key="6">
    <source>
        <dbReference type="ARBA" id="ARBA00022840"/>
    </source>
</evidence>
<dbReference type="eggNOG" id="COG2334">
    <property type="taxonomic scope" value="Bacteria"/>
</dbReference>
<keyword evidence="4 8" id="KW-0547">Nucleotide-binding</keyword>
<dbReference type="HAMAP" id="MF_00301">
    <property type="entry name" value="Homoser_kinase_2"/>
    <property type="match status" value="1"/>
</dbReference>
<evidence type="ECO:0000256" key="7">
    <source>
        <dbReference type="ARBA" id="ARBA00038240"/>
    </source>
</evidence>
<sequence length="320" mass="35636">MAVFTHLTAEAVRDFLYAYDLSPFARHEGIAAGVENTNYHVFTEDDRYILTLFERRTPTADLPYFLAVMDHLSAHGISVPRPLHARDGRSLREVGGRPAALFTFLEGRDLKAPDAENARAAGTALAALHRAAAGFEQTRPNGMGPRAWQALYDKIRPGLDRYGESVPNEIGEATRRLSEAWSAPSSLPTGTIHADYFPDNVFFSRGKVSGIIDFYFACTDYLAYDLAIAALSWMPEDDDAPAHARAMIDGYSTVRPLTEEEHAALPLFFEAAALRFFLTRAHDDIFRTEGSVVTIKDPHVYLRRLRAARNATIGWEDESL</sequence>
<reference evidence="11 12" key="2">
    <citation type="journal article" date="2011" name="J. Bacteriol.">
        <title>Complete genome sequence of strain HTCC2503T of Parvularcula bermudensis, the type species of the order "Parvularculales" in the class Alphaproteobacteria.</title>
        <authorList>
            <person name="Oh H.M."/>
            <person name="Kang I."/>
            <person name="Vergin K.L."/>
            <person name="Kang D."/>
            <person name="Rhee K.H."/>
            <person name="Giovannoni S.J."/>
            <person name="Cho J.C."/>
        </authorList>
    </citation>
    <scope>NUCLEOTIDE SEQUENCE [LARGE SCALE GENOMIC DNA]</scope>
    <source>
        <strain evidence="12">ATCC BAA-594 / HTCC2503 / KCTC 12087</strain>
    </source>
</reference>
<dbReference type="HOGENOM" id="CLU_053300_1_0_5"/>
<proteinExistence type="inferred from homology"/>
<dbReference type="Proteomes" id="UP000001302">
    <property type="component" value="Chromosome"/>
</dbReference>
<dbReference type="GO" id="GO:0004413">
    <property type="term" value="F:homoserine kinase activity"/>
    <property type="evidence" value="ECO:0007669"/>
    <property type="project" value="UniProtKB-UniRule"/>
</dbReference>
<evidence type="ECO:0000313" key="12">
    <source>
        <dbReference type="Proteomes" id="UP000001302"/>
    </source>
</evidence>
<accession>E0TC92</accession>
<keyword evidence="5 8" id="KW-0418">Kinase</keyword>
<dbReference type="Gene3D" id="3.30.200.20">
    <property type="entry name" value="Phosphorylase Kinase, domain 1"/>
    <property type="match status" value="1"/>
</dbReference>
<evidence type="ECO:0000256" key="1">
    <source>
        <dbReference type="ARBA" id="ARBA00022605"/>
    </source>
</evidence>
<keyword evidence="3 8" id="KW-0791">Threonine biosynthesis</keyword>
<keyword evidence="12" id="KW-1185">Reference proteome</keyword>
<dbReference type="InterPro" id="IPR002575">
    <property type="entry name" value="Aminoglycoside_PTrfase"/>
</dbReference>
<dbReference type="EC" id="2.7.1.39" evidence="8 9"/>
<dbReference type="OrthoDB" id="9777460at2"/>
<keyword evidence="2 8" id="KW-0808">Transferase</keyword>
<keyword evidence="6 8" id="KW-0067">ATP-binding</keyword>
<dbReference type="GO" id="GO:0005524">
    <property type="term" value="F:ATP binding"/>
    <property type="evidence" value="ECO:0007669"/>
    <property type="project" value="UniProtKB-KW"/>
</dbReference>
<dbReference type="InterPro" id="IPR011009">
    <property type="entry name" value="Kinase-like_dom_sf"/>
</dbReference>
<dbReference type="PANTHER" id="PTHR21064">
    <property type="entry name" value="AMINOGLYCOSIDE PHOSPHOTRANSFERASE DOMAIN-CONTAINING PROTEIN-RELATED"/>
    <property type="match status" value="1"/>
</dbReference>
<dbReference type="Pfam" id="PF01636">
    <property type="entry name" value="APH"/>
    <property type="match status" value="1"/>
</dbReference>
<dbReference type="InterPro" id="IPR005280">
    <property type="entry name" value="Homoserine_kinase_II"/>
</dbReference>
<dbReference type="NCBIfam" id="TIGR00938">
    <property type="entry name" value="thrB_alt"/>
    <property type="match status" value="1"/>
</dbReference>
<feature type="domain" description="Aminoglycoside phosphotransferase" evidence="10">
    <location>
        <begin position="28"/>
        <end position="248"/>
    </location>
</feature>
<reference evidence="12" key="1">
    <citation type="submission" date="2010-08" db="EMBL/GenBank/DDBJ databases">
        <title>Genome sequence of Parvularcula bermudensis HTCC2503.</title>
        <authorList>
            <person name="Kang D.-M."/>
            <person name="Oh H.-M."/>
            <person name="Cho J.-C."/>
        </authorList>
    </citation>
    <scope>NUCLEOTIDE SEQUENCE [LARGE SCALE GENOMIC DNA]</scope>
    <source>
        <strain evidence="12">ATCC BAA-594 / HTCC2503 / KCTC 12087</strain>
    </source>
</reference>
<comment type="pathway">
    <text evidence="8">Amino-acid biosynthesis; L-threonine biosynthesis; L-threonine from L-aspartate: step 4/5.</text>
</comment>
<evidence type="ECO:0000313" key="11">
    <source>
        <dbReference type="EMBL" id="ADM08525.1"/>
    </source>
</evidence>
<dbReference type="InterPro" id="IPR050249">
    <property type="entry name" value="Pseudomonas-type_ThrB"/>
</dbReference>
<evidence type="ECO:0000256" key="5">
    <source>
        <dbReference type="ARBA" id="ARBA00022777"/>
    </source>
</evidence>
<name>E0TC92_PARBH</name>
<comment type="catalytic activity">
    <reaction evidence="8">
        <text>L-homoserine + ATP = O-phospho-L-homoserine + ADP + H(+)</text>
        <dbReference type="Rhea" id="RHEA:13985"/>
        <dbReference type="ChEBI" id="CHEBI:15378"/>
        <dbReference type="ChEBI" id="CHEBI:30616"/>
        <dbReference type="ChEBI" id="CHEBI:57476"/>
        <dbReference type="ChEBI" id="CHEBI:57590"/>
        <dbReference type="ChEBI" id="CHEBI:456216"/>
        <dbReference type="EC" id="2.7.1.39"/>
    </reaction>
</comment>